<organism evidence="1 2">
    <name type="scientific">Anaerobaca lacustris</name>
    <dbReference type="NCBI Taxonomy" id="3044600"/>
    <lineage>
        <taxon>Bacteria</taxon>
        <taxon>Pseudomonadati</taxon>
        <taxon>Planctomycetota</taxon>
        <taxon>Phycisphaerae</taxon>
        <taxon>Sedimentisphaerales</taxon>
        <taxon>Anaerobacaceae</taxon>
        <taxon>Anaerobaca</taxon>
    </lineage>
</organism>
<dbReference type="AlphaFoldDB" id="A0AAW6U9L8"/>
<accession>A0AAW6U9L8</accession>
<keyword evidence="2" id="KW-1185">Reference proteome</keyword>
<dbReference type="RefSeq" id="WP_349247205.1">
    <property type="nucleotide sequence ID" value="NZ_JASCXX010000056.1"/>
</dbReference>
<proteinExistence type="predicted"/>
<name>A0AAW6U9L8_9BACT</name>
<reference evidence="1" key="1">
    <citation type="submission" date="2023-05" db="EMBL/GenBank/DDBJ databases">
        <title>Anaerotaeda fermentans gen. nov., sp. nov., a novel anaerobic planctomycete of the new family within the order Sedimentisphaerales isolated from Taman Peninsula, Russia.</title>
        <authorList>
            <person name="Khomyakova M.A."/>
            <person name="Merkel A.Y."/>
            <person name="Slobodkin A.I."/>
        </authorList>
    </citation>
    <scope>NUCLEOTIDE SEQUENCE</scope>
    <source>
        <strain evidence="1">M17dextr</strain>
    </source>
</reference>
<evidence type="ECO:0000313" key="1">
    <source>
        <dbReference type="EMBL" id="MDI6451798.1"/>
    </source>
</evidence>
<evidence type="ECO:0000313" key="2">
    <source>
        <dbReference type="Proteomes" id="UP001431776"/>
    </source>
</evidence>
<dbReference type="Proteomes" id="UP001431776">
    <property type="component" value="Unassembled WGS sequence"/>
</dbReference>
<dbReference type="EMBL" id="JASCXX010000056">
    <property type="protein sequence ID" value="MDI6451798.1"/>
    <property type="molecule type" value="Genomic_DNA"/>
</dbReference>
<comment type="caution">
    <text evidence="1">The sequence shown here is derived from an EMBL/GenBank/DDBJ whole genome shotgun (WGS) entry which is preliminary data.</text>
</comment>
<gene>
    <name evidence="1" type="ORF">QJ522_22240</name>
</gene>
<protein>
    <submittedName>
        <fullName evidence="1">Uncharacterized protein</fullName>
    </submittedName>
</protein>
<sequence length="119" mass="13490">MHPILSGTLLATVAMVLLGCATDRTDLSCKGLVSVETRPSERVDILSACVWQTEDEVLVYGTLRRRVYSTRPLAVHVHAVVQSPDGAVLEETCTPDVYVSQRRQGRHTRWSRFRRKDRR</sequence>